<evidence type="ECO:0000313" key="1">
    <source>
        <dbReference type="EMBL" id="XDQ68279.1"/>
    </source>
</evidence>
<dbReference type="RefSeq" id="WP_369265102.1">
    <property type="nucleotide sequence ID" value="NZ_CP163440.1"/>
</dbReference>
<sequence>MAATDLAVAKRYFTSFGETREGGTGTWTDDKAFLGKTADEDTRLTGVLAITPHAGAGPSMSS</sequence>
<accession>A0AB39SMB0</accession>
<protein>
    <submittedName>
        <fullName evidence="1">Uncharacterized protein</fullName>
    </submittedName>
</protein>
<name>A0AB39SMB0_9ACTN</name>
<proteinExistence type="predicted"/>
<organism evidence="1">
    <name type="scientific">Streptomyces sp. R35</name>
    <dbReference type="NCBI Taxonomy" id="3238630"/>
    <lineage>
        <taxon>Bacteria</taxon>
        <taxon>Bacillati</taxon>
        <taxon>Actinomycetota</taxon>
        <taxon>Actinomycetes</taxon>
        <taxon>Kitasatosporales</taxon>
        <taxon>Streptomycetaceae</taxon>
        <taxon>Streptomyces</taxon>
    </lineage>
</organism>
<dbReference type="AlphaFoldDB" id="A0AB39SMB0"/>
<dbReference type="EMBL" id="CP163440">
    <property type="protein sequence ID" value="XDQ68279.1"/>
    <property type="molecule type" value="Genomic_DNA"/>
</dbReference>
<gene>
    <name evidence="1" type="ORF">AB5J50_49770</name>
</gene>
<reference evidence="1" key="1">
    <citation type="submission" date="2024-07" db="EMBL/GenBank/DDBJ databases">
        <authorList>
            <person name="Yu S.T."/>
        </authorList>
    </citation>
    <scope>NUCLEOTIDE SEQUENCE</scope>
    <source>
        <strain evidence="1">R35</strain>
    </source>
</reference>